<evidence type="ECO:0000313" key="3">
    <source>
        <dbReference type="Proteomes" id="UP001501822"/>
    </source>
</evidence>
<gene>
    <name evidence="2" type="ORF">GCM10010151_28410</name>
</gene>
<accession>A0ABP3G8I1</accession>
<protein>
    <submittedName>
        <fullName evidence="2">Alpha/beta hydrolase</fullName>
    </submittedName>
</protein>
<dbReference type="EMBL" id="BAAABM010000017">
    <property type="protein sequence ID" value="GAA0337038.1"/>
    <property type="molecule type" value="Genomic_DNA"/>
</dbReference>
<organism evidence="2 3">
    <name type="scientific">Actinoallomurus spadix</name>
    <dbReference type="NCBI Taxonomy" id="79912"/>
    <lineage>
        <taxon>Bacteria</taxon>
        <taxon>Bacillati</taxon>
        <taxon>Actinomycetota</taxon>
        <taxon>Actinomycetes</taxon>
        <taxon>Streptosporangiales</taxon>
        <taxon>Thermomonosporaceae</taxon>
        <taxon>Actinoallomurus</taxon>
    </lineage>
</organism>
<dbReference type="Pfam" id="PF00561">
    <property type="entry name" value="Abhydrolase_1"/>
    <property type="match status" value="1"/>
</dbReference>
<proteinExistence type="predicted"/>
<feature type="domain" description="AB hydrolase-1" evidence="1">
    <location>
        <begin position="25"/>
        <end position="269"/>
    </location>
</feature>
<evidence type="ECO:0000259" key="1">
    <source>
        <dbReference type="Pfam" id="PF00561"/>
    </source>
</evidence>
<evidence type="ECO:0000313" key="2">
    <source>
        <dbReference type="EMBL" id="GAA0337038.1"/>
    </source>
</evidence>
<dbReference type="RefSeq" id="WP_252807010.1">
    <property type="nucleotide sequence ID" value="NZ_BAAABM010000017.1"/>
</dbReference>
<keyword evidence="2" id="KW-0378">Hydrolase</keyword>
<dbReference type="InterPro" id="IPR000073">
    <property type="entry name" value="AB_hydrolase_1"/>
</dbReference>
<dbReference type="InterPro" id="IPR029058">
    <property type="entry name" value="AB_hydrolase_fold"/>
</dbReference>
<dbReference type="Gene3D" id="3.40.50.1820">
    <property type="entry name" value="alpha/beta hydrolase"/>
    <property type="match status" value="1"/>
</dbReference>
<dbReference type="InterPro" id="IPR050266">
    <property type="entry name" value="AB_hydrolase_sf"/>
</dbReference>
<dbReference type="SUPFAM" id="SSF53474">
    <property type="entry name" value="alpha/beta-Hydrolases"/>
    <property type="match status" value="1"/>
</dbReference>
<comment type="caution">
    <text evidence="2">The sequence shown here is derived from an EMBL/GenBank/DDBJ whole genome shotgun (WGS) entry which is preliminary data.</text>
</comment>
<reference evidence="3" key="1">
    <citation type="journal article" date="2019" name="Int. J. Syst. Evol. Microbiol.">
        <title>The Global Catalogue of Microorganisms (GCM) 10K type strain sequencing project: providing services to taxonomists for standard genome sequencing and annotation.</title>
        <authorList>
            <consortium name="The Broad Institute Genomics Platform"/>
            <consortium name="The Broad Institute Genome Sequencing Center for Infectious Disease"/>
            <person name="Wu L."/>
            <person name="Ma J."/>
        </authorList>
    </citation>
    <scope>NUCLEOTIDE SEQUENCE [LARGE SCALE GENOMIC DNA]</scope>
    <source>
        <strain evidence="3">JCM 3146</strain>
    </source>
</reference>
<dbReference type="GO" id="GO:0016787">
    <property type="term" value="F:hydrolase activity"/>
    <property type="evidence" value="ECO:0007669"/>
    <property type="project" value="UniProtKB-KW"/>
</dbReference>
<sequence>MTSGLEITVPAGTLTYTEEGDPGAPALVLLHGWPQSRRCWDLLIPIAADTHRVLAFDLPGVGDSAGVRTDGTKHQIAAILHEALTGLGVTDTVLIGHDIGGMVAYDYVHHHDDVSRAVILDTVVPGVDPWDRVLANPRLWHFAFHATPDLPETLVTGREAAYFGHFFDPLTRPDRPIPAERQRVYADAYAAPAALTAGFDMYRAFAADSDHNRSLGACATPLLYLRGEHGMRMTTTSLGVYRDGLTAAGNQNLAVGLVPDAVHYLAEENPHGTWQAIAHFLDV</sequence>
<dbReference type="Proteomes" id="UP001501822">
    <property type="component" value="Unassembled WGS sequence"/>
</dbReference>
<dbReference type="PANTHER" id="PTHR43798">
    <property type="entry name" value="MONOACYLGLYCEROL LIPASE"/>
    <property type="match status" value="1"/>
</dbReference>
<keyword evidence="3" id="KW-1185">Reference proteome</keyword>
<dbReference type="PANTHER" id="PTHR43798:SF33">
    <property type="entry name" value="HYDROLASE, PUTATIVE (AFU_ORTHOLOGUE AFUA_2G14860)-RELATED"/>
    <property type="match status" value="1"/>
</dbReference>
<name>A0ABP3G8I1_9ACTN</name>